<dbReference type="NCBIfam" id="TIGR00229">
    <property type="entry name" value="sensory_box"/>
    <property type="match status" value="1"/>
</dbReference>
<dbReference type="GO" id="GO:0000160">
    <property type="term" value="P:phosphorelay signal transduction system"/>
    <property type="evidence" value="ECO:0000318"/>
    <property type="project" value="GO_Central"/>
</dbReference>
<dbReference type="CDD" id="cd16922">
    <property type="entry name" value="HATPase_EvgS-ArcB-TorS-like"/>
    <property type="match status" value="1"/>
</dbReference>
<comment type="catalytic activity">
    <reaction evidence="1">
        <text>ATP + protein L-histidine = ADP + protein N-phospho-L-histidine.</text>
        <dbReference type="EC" id="2.7.13.3"/>
    </reaction>
</comment>
<dbReference type="SMART" id="SM00091">
    <property type="entry name" value="PAS"/>
    <property type="match status" value="2"/>
</dbReference>
<dbReference type="Gene3D" id="1.10.287.130">
    <property type="match status" value="1"/>
</dbReference>
<dbReference type="PhylomeDB" id="Q89SW3"/>
<dbReference type="EC" id="2.7.13.3" evidence="3"/>
<evidence type="ECO:0000256" key="12">
    <source>
        <dbReference type="PROSITE-ProRule" id="PRU00169"/>
    </source>
</evidence>
<dbReference type="CDD" id="cd00082">
    <property type="entry name" value="HisKA"/>
    <property type="match status" value="1"/>
</dbReference>
<dbReference type="InterPro" id="IPR001789">
    <property type="entry name" value="Sig_transdc_resp-reg_receiver"/>
</dbReference>
<evidence type="ECO:0000256" key="6">
    <source>
        <dbReference type="ARBA" id="ARBA00022741"/>
    </source>
</evidence>
<dbReference type="Pfam" id="PF00072">
    <property type="entry name" value="Response_reg"/>
    <property type="match status" value="2"/>
</dbReference>
<evidence type="ECO:0000256" key="4">
    <source>
        <dbReference type="ARBA" id="ARBA00022553"/>
    </source>
</evidence>
<feature type="modified residue" description="4-aspartylphosphate" evidence="12">
    <location>
        <position position="633"/>
    </location>
</feature>
<evidence type="ECO:0000256" key="2">
    <source>
        <dbReference type="ARBA" id="ARBA00004370"/>
    </source>
</evidence>
<dbReference type="SUPFAM" id="SSF55785">
    <property type="entry name" value="PYP-like sensor domain (PAS domain)"/>
    <property type="match status" value="2"/>
</dbReference>
<dbReference type="FunFam" id="3.40.50.2300:FF:000301">
    <property type="entry name" value="Response regulator receiver"/>
    <property type="match status" value="1"/>
</dbReference>
<keyword evidence="10" id="KW-0472">Membrane</keyword>
<dbReference type="InterPro" id="IPR011006">
    <property type="entry name" value="CheY-like_superfamily"/>
</dbReference>
<keyword evidence="17" id="KW-1185">Reference proteome</keyword>
<dbReference type="SUPFAM" id="SSF55874">
    <property type="entry name" value="ATPase domain of HSP90 chaperone/DNA topoisomerase II/histidine kinase"/>
    <property type="match status" value="1"/>
</dbReference>
<evidence type="ECO:0000259" key="14">
    <source>
        <dbReference type="PROSITE" id="PS50109"/>
    </source>
</evidence>
<dbReference type="GO" id="GO:0009927">
    <property type="term" value="F:histidine phosphotransfer kinase activity"/>
    <property type="evidence" value="ECO:0000318"/>
    <property type="project" value="GO_Central"/>
</dbReference>
<dbReference type="STRING" id="224911.AAV28_08310"/>
<dbReference type="InParanoid" id="Q89SW3"/>
<dbReference type="FunFam" id="3.40.50.2300:FF:000444">
    <property type="entry name" value="Sensory transduction histidine kinase"/>
    <property type="match status" value="1"/>
</dbReference>
<dbReference type="GO" id="GO:0005886">
    <property type="term" value="C:plasma membrane"/>
    <property type="evidence" value="ECO:0000318"/>
    <property type="project" value="GO_Central"/>
</dbReference>
<protein>
    <recommendedName>
        <fullName evidence="3">histidine kinase</fullName>
        <ecNumber evidence="3">2.7.13.3</ecNumber>
    </recommendedName>
</protein>
<dbReference type="FunFam" id="3.30.565.10:FF:000010">
    <property type="entry name" value="Sensor histidine kinase RcsC"/>
    <property type="match status" value="1"/>
</dbReference>
<feature type="modified residue" description="4-aspartylphosphate" evidence="12">
    <location>
        <position position="753"/>
    </location>
</feature>
<keyword evidence="4 12" id="KW-0597">Phosphoprotein</keyword>
<reference evidence="17" key="1">
    <citation type="journal article" date="2002" name="DNA Res.">
        <title>Complete genomic sequence of nitrogen-fixing symbiotic bacterium Bradyrhizobium japonicum USDA110.</title>
        <authorList>
            <person name="Kaneko T."/>
            <person name="Nakamura Y."/>
            <person name="Sato S."/>
            <person name="Minamisawa K."/>
            <person name="Uchiumi T."/>
            <person name="Sasamoto S."/>
            <person name="Watanabe A."/>
            <person name="Idesawa K."/>
            <person name="Iriguchi M."/>
            <person name="Kawashima K."/>
            <person name="Kohara M."/>
            <person name="Matsumoto M."/>
            <person name="Shimpo S."/>
            <person name="Tsuruoka H."/>
            <person name="Wada T."/>
            <person name="Yamada M."/>
            <person name="Tabata S."/>
        </authorList>
    </citation>
    <scope>NUCLEOTIDE SEQUENCE [LARGE SCALE GENOMIC DNA]</scope>
    <source>
        <strain evidence="17">JCM 10833 / BCRC 13528 / IAM 13628 / NBRC 14792 / USDA 110</strain>
    </source>
</reference>
<comment type="subcellular location">
    <subcellularLocation>
        <location evidence="2">Membrane</location>
    </subcellularLocation>
</comment>
<dbReference type="InterPro" id="IPR005467">
    <property type="entry name" value="His_kinase_dom"/>
</dbReference>
<dbReference type="GO" id="GO:0000155">
    <property type="term" value="F:phosphorelay sensor kinase activity"/>
    <property type="evidence" value="ECO:0000318"/>
    <property type="project" value="GO_Central"/>
</dbReference>
<dbReference type="eggNOG" id="COG3706">
    <property type="taxonomic scope" value="Bacteria"/>
</dbReference>
<dbReference type="EMBL" id="BA000040">
    <property type="protein sequence ID" value="BAC47552.1"/>
    <property type="molecule type" value="Genomic_DNA"/>
</dbReference>
<dbReference type="HOGENOM" id="CLU_000445_114_15_5"/>
<keyword evidence="7" id="KW-0418">Kinase</keyword>
<keyword evidence="5" id="KW-0808">Transferase</keyword>
<evidence type="ECO:0000313" key="16">
    <source>
        <dbReference type="EMBL" id="BAC47552.1"/>
    </source>
</evidence>
<dbReference type="Gene3D" id="3.40.50.2300">
    <property type="match status" value="2"/>
</dbReference>
<dbReference type="Pfam" id="PF13188">
    <property type="entry name" value="PAS_8"/>
    <property type="match status" value="1"/>
</dbReference>
<dbReference type="PRINTS" id="PR00344">
    <property type="entry name" value="BCTRLSENSOR"/>
</dbReference>
<proteinExistence type="predicted"/>
<dbReference type="PATRIC" id="fig|224911.5.peg.2218"/>
<dbReference type="Gene3D" id="3.30.450.20">
    <property type="entry name" value="PAS domain"/>
    <property type="match status" value="2"/>
</dbReference>
<name>Q89SW3_BRADU</name>
<dbReference type="PANTHER" id="PTHR43047">
    <property type="entry name" value="TWO-COMPONENT HISTIDINE PROTEIN KINASE"/>
    <property type="match status" value="1"/>
</dbReference>
<keyword evidence="11" id="KW-0131">Cell cycle</keyword>
<evidence type="ECO:0000256" key="8">
    <source>
        <dbReference type="ARBA" id="ARBA00022840"/>
    </source>
</evidence>
<evidence type="ECO:0000256" key="5">
    <source>
        <dbReference type="ARBA" id="ARBA00022679"/>
    </source>
</evidence>
<accession>Q89SW3</accession>
<dbReference type="EnsemblBacteria" id="BAC47552">
    <property type="protein sequence ID" value="BAC47552"/>
    <property type="gene ID" value="BAC47552"/>
</dbReference>
<evidence type="ECO:0000313" key="17">
    <source>
        <dbReference type="Proteomes" id="UP000002526"/>
    </source>
</evidence>
<keyword evidence="9" id="KW-0902">Two-component regulatory system</keyword>
<keyword evidence="6" id="KW-0547">Nucleotide-binding</keyword>
<feature type="domain" description="Histidine kinase" evidence="14">
    <location>
        <begin position="334"/>
        <end position="556"/>
    </location>
</feature>
<feature type="domain" description="Response regulatory" evidence="15">
    <location>
        <begin position="584"/>
        <end position="697"/>
    </location>
</feature>
<evidence type="ECO:0000256" key="3">
    <source>
        <dbReference type="ARBA" id="ARBA00012438"/>
    </source>
</evidence>
<dbReference type="PROSITE" id="PS50109">
    <property type="entry name" value="HIS_KIN"/>
    <property type="match status" value="1"/>
</dbReference>
<feature type="domain" description="Response regulatory" evidence="15">
    <location>
        <begin position="704"/>
        <end position="820"/>
    </location>
</feature>
<dbReference type="PANTHER" id="PTHR43047:SF72">
    <property type="entry name" value="OSMOSENSING HISTIDINE PROTEIN KINASE SLN1"/>
    <property type="match status" value="1"/>
</dbReference>
<dbReference type="Pfam" id="PF12860">
    <property type="entry name" value="PAS_7"/>
    <property type="match status" value="1"/>
</dbReference>
<dbReference type="InterPro" id="IPR036890">
    <property type="entry name" value="HATPase_C_sf"/>
</dbReference>
<dbReference type="InterPro" id="IPR003661">
    <property type="entry name" value="HisK_dim/P_dom"/>
</dbReference>
<evidence type="ECO:0000259" key="15">
    <source>
        <dbReference type="PROSITE" id="PS50110"/>
    </source>
</evidence>
<evidence type="ECO:0000256" key="13">
    <source>
        <dbReference type="SAM" id="MobiDB-lite"/>
    </source>
</evidence>
<dbReference type="AlphaFoldDB" id="Q89SW3"/>
<dbReference type="SUPFAM" id="SSF47384">
    <property type="entry name" value="Homodimeric domain of signal transducing histidine kinase"/>
    <property type="match status" value="1"/>
</dbReference>
<dbReference type="PROSITE" id="PS50110">
    <property type="entry name" value="RESPONSE_REGULATORY"/>
    <property type="match status" value="2"/>
</dbReference>
<evidence type="ECO:0000256" key="10">
    <source>
        <dbReference type="ARBA" id="ARBA00023136"/>
    </source>
</evidence>
<feature type="region of interest" description="Disordered" evidence="13">
    <location>
        <begin position="561"/>
        <end position="581"/>
    </location>
</feature>
<dbReference type="SMART" id="SM00448">
    <property type="entry name" value="REC"/>
    <property type="match status" value="2"/>
</dbReference>
<dbReference type="InterPro" id="IPR003594">
    <property type="entry name" value="HATPase_dom"/>
</dbReference>
<keyword evidence="8" id="KW-0067">ATP-binding</keyword>
<dbReference type="Proteomes" id="UP000002526">
    <property type="component" value="Chromosome"/>
</dbReference>
<dbReference type="FunFam" id="1.10.287.130:FF:000038">
    <property type="entry name" value="Sensory transduction histidine kinase"/>
    <property type="match status" value="1"/>
</dbReference>
<dbReference type="SUPFAM" id="SSF52172">
    <property type="entry name" value="CheY-like"/>
    <property type="match status" value="2"/>
</dbReference>
<evidence type="ECO:0000256" key="1">
    <source>
        <dbReference type="ARBA" id="ARBA00000085"/>
    </source>
</evidence>
<dbReference type="GO" id="GO:0005524">
    <property type="term" value="F:ATP binding"/>
    <property type="evidence" value="ECO:0007669"/>
    <property type="project" value="UniProtKB-KW"/>
</dbReference>
<dbReference type="SMART" id="SM00387">
    <property type="entry name" value="HATPase_c"/>
    <property type="match status" value="1"/>
</dbReference>
<gene>
    <name evidence="16" type="ordered locus">blr2287</name>
</gene>
<dbReference type="Gene3D" id="3.30.565.10">
    <property type="entry name" value="Histidine kinase-like ATPase, C-terminal domain"/>
    <property type="match status" value="1"/>
</dbReference>
<dbReference type="Pfam" id="PF00512">
    <property type="entry name" value="HisKA"/>
    <property type="match status" value="1"/>
</dbReference>
<evidence type="ECO:0000256" key="11">
    <source>
        <dbReference type="ARBA" id="ARBA00023306"/>
    </source>
</evidence>
<dbReference type="SMART" id="SM00388">
    <property type="entry name" value="HisKA"/>
    <property type="match status" value="1"/>
</dbReference>
<dbReference type="KEGG" id="bja:blr2287"/>
<dbReference type="Pfam" id="PF02518">
    <property type="entry name" value="HATPase_c"/>
    <property type="match status" value="1"/>
</dbReference>
<evidence type="ECO:0000256" key="9">
    <source>
        <dbReference type="ARBA" id="ARBA00023012"/>
    </source>
</evidence>
<dbReference type="OrthoDB" id="9810730at2"/>
<organism evidence="16 17">
    <name type="scientific">Bradyrhizobium diazoefficiens (strain JCM 10833 / BCRC 13528 / IAM 13628 / NBRC 14792 / USDA 110)</name>
    <dbReference type="NCBI Taxonomy" id="224911"/>
    <lineage>
        <taxon>Bacteria</taxon>
        <taxon>Pseudomonadati</taxon>
        <taxon>Pseudomonadota</taxon>
        <taxon>Alphaproteobacteria</taxon>
        <taxon>Hyphomicrobiales</taxon>
        <taxon>Nitrobacteraceae</taxon>
        <taxon>Bradyrhizobium</taxon>
    </lineage>
</organism>
<sequence>MHRLLRRQLRKHLGVEGEVPAALQSFVAAVDSAYTDFDSDRAMVERSQELSSKELSEARDKATEAQRRLVDAIESISEGFSLYDADDKLVIYNRRYRDMHGTASINVVNQGVSFETILRNATASGEIRDAEGRVEAWIEQRLAQHRDPKGTHVQRRSDGRWIQINERKTDDGGTVATYTDITDVKKAEQAIQESEQRLRVIAEAAPMAVAIVTFDDGIIRYANRRFSEMFELEGSSALGLQAKTLYADPQHRERFIGALTEHGHVEGMEMLLKRVGGEEFWALIASQRVEFEGRPAMINGLADISDRKRMEGELHKAIWASEQATRAKSDFVANMSHELRTPLNAIIGYSEILFEDAQSAGRESEMADLRKIQDAGKHLLGLIDNILDLSKIEAGKMTLYLETFELRPMIDSVAATVTPLAKKTGNALVANCADEIGTIHSDLTKVRQTLFNLLSNACKFTRNGTITLTALRDTNAAGEWIEFQVRDTGIGMTPDQQAKVFEAFTQADDSTTRVYGGTGLGLAITKSFCRLMGGDVTLTSEAGKGTAFVVRLPAVTRAASDTTVSAADKRSEGPQAAEPEHAPIVLVVDDDPNARELLRRHLQRGGYAVRLAANGEEAMQLARTLHPDVVTLDALMPQMDGWAVLSAMKEDAVLAEIPVIMVTIVDNQGIGFSLGAADYLVKPIDRDRLVSAVEKCCPRGAPRHVLIVEDDASASELMGRALRQIDCMVTQAENGRIGLERLNEASPDAILLDLMMPEMDGFEFIARVRAESRWRSIPVIVVTAKTLTVEDRSRLNGQVQHLVHKGEYSGKAVLAALDELVPLHARRARADRP</sequence>
<dbReference type="InterPro" id="IPR000014">
    <property type="entry name" value="PAS"/>
</dbReference>
<dbReference type="eggNOG" id="COG2205">
    <property type="taxonomic scope" value="Bacteria"/>
</dbReference>
<evidence type="ECO:0000256" key="7">
    <source>
        <dbReference type="ARBA" id="ARBA00022777"/>
    </source>
</evidence>
<dbReference type="InterPro" id="IPR035965">
    <property type="entry name" value="PAS-like_dom_sf"/>
</dbReference>
<dbReference type="CDD" id="cd17574">
    <property type="entry name" value="REC_OmpR"/>
    <property type="match status" value="2"/>
</dbReference>
<dbReference type="InterPro" id="IPR036097">
    <property type="entry name" value="HisK_dim/P_sf"/>
</dbReference>
<dbReference type="InterPro" id="IPR004358">
    <property type="entry name" value="Sig_transdc_His_kin-like_C"/>
</dbReference>